<feature type="domain" description="Solute-binding protein family 5" evidence="1">
    <location>
        <begin position="87"/>
        <end position="415"/>
    </location>
</feature>
<dbReference type="CDD" id="cd08503">
    <property type="entry name" value="PBP2_NikA_DppA_OppA_like_17"/>
    <property type="match status" value="1"/>
</dbReference>
<keyword evidence="3" id="KW-1185">Reference proteome</keyword>
<dbReference type="PANTHER" id="PTHR30290">
    <property type="entry name" value="PERIPLASMIC BINDING COMPONENT OF ABC TRANSPORTER"/>
    <property type="match status" value="1"/>
</dbReference>
<name>A0A7Z0IJN3_9ACTN</name>
<dbReference type="EMBL" id="JACBZS010000001">
    <property type="protein sequence ID" value="NYI69725.1"/>
    <property type="molecule type" value="Genomic_DNA"/>
</dbReference>
<dbReference type="Proteomes" id="UP000527616">
    <property type="component" value="Unassembled WGS sequence"/>
</dbReference>
<reference evidence="2 3" key="1">
    <citation type="submission" date="2020-07" db="EMBL/GenBank/DDBJ databases">
        <title>Sequencing the genomes of 1000 actinobacteria strains.</title>
        <authorList>
            <person name="Klenk H.-P."/>
        </authorList>
    </citation>
    <scope>NUCLEOTIDE SEQUENCE [LARGE SCALE GENOMIC DNA]</scope>
    <source>
        <strain evidence="2 3">DSM 103164</strain>
    </source>
</reference>
<dbReference type="RefSeq" id="WP_218843607.1">
    <property type="nucleotide sequence ID" value="NZ_JACBZS010000001.1"/>
</dbReference>
<dbReference type="InterPro" id="IPR039424">
    <property type="entry name" value="SBP_5"/>
</dbReference>
<organism evidence="2 3">
    <name type="scientific">Naumannella cuiyingiana</name>
    <dbReference type="NCBI Taxonomy" id="1347891"/>
    <lineage>
        <taxon>Bacteria</taxon>
        <taxon>Bacillati</taxon>
        <taxon>Actinomycetota</taxon>
        <taxon>Actinomycetes</taxon>
        <taxon>Propionibacteriales</taxon>
        <taxon>Propionibacteriaceae</taxon>
        <taxon>Naumannella</taxon>
    </lineage>
</organism>
<gene>
    <name evidence="2" type="ORF">GGQ54_000285</name>
</gene>
<sequence length="516" mass="56764">MDRRDFVRLGLAGAAGASGLLAGCGGTVPAPPDPNLPQVPGGRYAHGATGGGLNDTLDAHFPVTTPDIARVNNLYEPLFQFDFDAQAQPCLAESVEPNADATVWTVRLRPDVIFHNGKPMTADDVIFSLQRALDPDNPSPAASELSMLDPARIRRIDDRTVELPLDSAYAEVDQLLANYALGIVPTGYDPAAPIGTGPFAAREFAPGARSVFSRFDGYWRAPAFVDELIIYDFNDDAAKVNALLAGQVQSIDGLPQYLAQSVQRQGVSPLIAETGAWMPFTMRVDVALLGDVDVRNALRWAADRQQMIDQALSGYGTLANDVYSPFDPAYVGDRFEQREQDPERVRSLLRKAGREDLQLELVTSSAVGSGAVQSAQVFAEQARSCGIDVALRVTDSSVFYGERYLQWDFAMDFWNTRNYLAQVAQCALKDSPYNETHFDDAEFVAIIDRARRELDPGRRAELLGEAQRIEYERGGYLIPFFKQQVDAHSNLVQGLRPSRFLPMSGFRFQYASLVRP</sequence>
<dbReference type="Gene3D" id="3.10.105.10">
    <property type="entry name" value="Dipeptide-binding Protein, Domain 3"/>
    <property type="match status" value="1"/>
</dbReference>
<dbReference type="SUPFAM" id="SSF53850">
    <property type="entry name" value="Periplasmic binding protein-like II"/>
    <property type="match status" value="1"/>
</dbReference>
<dbReference type="InterPro" id="IPR030678">
    <property type="entry name" value="Peptide/Ni-bd"/>
</dbReference>
<dbReference type="GO" id="GO:1904680">
    <property type="term" value="F:peptide transmembrane transporter activity"/>
    <property type="evidence" value="ECO:0007669"/>
    <property type="project" value="TreeGrafter"/>
</dbReference>
<dbReference type="PROSITE" id="PS51257">
    <property type="entry name" value="PROKAR_LIPOPROTEIN"/>
    <property type="match status" value="1"/>
</dbReference>
<evidence type="ECO:0000313" key="2">
    <source>
        <dbReference type="EMBL" id="NYI69725.1"/>
    </source>
</evidence>
<dbReference type="AlphaFoldDB" id="A0A7Z0IJN3"/>
<dbReference type="Gene3D" id="3.40.190.10">
    <property type="entry name" value="Periplasmic binding protein-like II"/>
    <property type="match status" value="1"/>
</dbReference>
<evidence type="ECO:0000259" key="1">
    <source>
        <dbReference type="Pfam" id="PF00496"/>
    </source>
</evidence>
<dbReference type="GO" id="GO:0015833">
    <property type="term" value="P:peptide transport"/>
    <property type="evidence" value="ECO:0007669"/>
    <property type="project" value="TreeGrafter"/>
</dbReference>
<comment type="caution">
    <text evidence="2">The sequence shown here is derived from an EMBL/GenBank/DDBJ whole genome shotgun (WGS) entry which is preliminary data.</text>
</comment>
<protein>
    <submittedName>
        <fullName evidence="2">Peptide/nickel transport system substrate-binding protein</fullName>
    </submittedName>
</protein>
<dbReference type="GO" id="GO:0043190">
    <property type="term" value="C:ATP-binding cassette (ABC) transporter complex"/>
    <property type="evidence" value="ECO:0007669"/>
    <property type="project" value="InterPro"/>
</dbReference>
<evidence type="ECO:0000313" key="3">
    <source>
        <dbReference type="Proteomes" id="UP000527616"/>
    </source>
</evidence>
<dbReference type="GO" id="GO:0042597">
    <property type="term" value="C:periplasmic space"/>
    <property type="evidence" value="ECO:0007669"/>
    <property type="project" value="UniProtKB-ARBA"/>
</dbReference>
<dbReference type="InterPro" id="IPR000914">
    <property type="entry name" value="SBP_5_dom"/>
</dbReference>
<dbReference type="Pfam" id="PF00496">
    <property type="entry name" value="SBP_bac_5"/>
    <property type="match status" value="1"/>
</dbReference>
<proteinExistence type="predicted"/>
<accession>A0A7Z0IJN3</accession>
<dbReference type="PIRSF" id="PIRSF002741">
    <property type="entry name" value="MppA"/>
    <property type="match status" value="1"/>
</dbReference>